<accession>A0A8J8PA69</accession>
<dbReference type="GO" id="GO:0051539">
    <property type="term" value="F:4 iron, 4 sulfur cluster binding"/>
    <property type="evidence" value="ECO:0007669"/>
    <property type="project" value="UniProtKB-KW"/>
</dbReference>
<keyword evidence="9" id="KW-0175">Coiled coil</keyword>
<evidence type="ECO:0000313" key="11">
    <source>
        <dbReference type="EMBL" id="TQQ83878.1"/>
    </source>
</evidence>
<dbReference type="InterPro" id="IPR058560">
    <property type="entry name" value="DNA_primase_C"/>
</dbReference>
<keyword evidence="12" id="KW-1185">Reference proteome</keyword>
<organism evidence="11 12">
    <name type="scientific">Halonotius terrestris</name>
    <dbReference type="NCBI Taxonomy" id="2487750"/>
    <lineage>
        <taxon>Archaea</taxon>
        <taxon>Methanobacteriati</taxon>
        <taxon>Methanobacteriota</taxon>
        <taxon>Stenosarchaea group</taxon>
        <taxon>Halobacteria</taxon>
        <taxon>Halobacteriales</taxon>
        <taxon>Haloferacaceae</taxon>
        <taxon>Halonotius</taxon>
    </lineage>
</organism>
<evidence type="ECO:0000256" key="5">
    <source>
        <dbReference type="ARBA" id="ARBA00022723"/>
    </source>
</evidence>
<dbReference type="GO" id="GO:1990077">
    <property type="term" value="C:primosome complex"/>
    <property type="evidence" value="ECO:0007669"/>
    <property type="project" value="UniProtKB-KW"/>
</dbReference>
<comment type="function">
    <text evidence="8">Regulatory subunit of DNA primase, an RNA polymerase that catalyzes the synthesis of short RNA molecules used as primers for DNA polymerase during DNA replication. Stabilizes and modulates the activity of the small subunit, increasing the rate of DNA synthesis, and conferring RNA synthesis capability. The DNA polymerase activity may enable DNA primase to also catalyze primer extension after primer synthesis. May also play a role in DNA repair.</text>
</comment>
<evidence type="ECO:0000256" key="3">
    <source>
        <dbReference type="ARBA" id="ARBA00022515"/>
    </source>
</evidence>
<dbReference type="GO" id="GO:0006269">
    <property type="term" value="P:DNA replication, synthesis of primer"/>
    <property type="evidence" value="ECO:0007669"/>
    <property type="project" value="UniProtKB-UniRule"/>
</dbReference>
<comment type="caution">
    <text evidence="11">The sequence shown here is derived from an EMBL/GenBank/DDBJ whole genome shotgun (WGS) entry which is preliminary data.</text>
</comment>
<dbReference type="GO" id="GO:0003899">
    <property type="term" value="F:DNA-directed RNA polymerase activity"/>
    <property type="evidence" value="ECO:0007669"/>
    <property type="project" value="InterPro"/>
</dbReference>
<dbReference type="SUPFAM" id="SSF140914">
    <property type="entry name" value="PriB N-terminal domain-like"/>
    <property type="match status" value="1"/>
</dbReference>
<comment type="caution">
    <text evidence="8">Lacks conserved residue(s) required for the propagation of feature annotation.</text>
</comment>
<gene>
    <name evidence="8" type="primary">priL</name>
    <name evidence="11" type="ORF">EGH24_03100</name>
</gene>
<dbReference type="Pfam" id="PF26466">
    <property type="entry name" value="DNA_primase_lrg_N"/>
    <property type="match status" value="1"/>
</dbReference>
<feature type="coiled-coil region" evidence="9">
    <location>
        <begin position="215"/>
        <end position="242"/>
    </location>
</feature>
<keyword evidence="4 8" id="KW-0235">DNA replication</keyword>
<evidence type="ECO:0000256" key="2">
    <source>
        <dbReference type="ARBA" id="ARBA00022485"/>
    </source>
</evidence>
<comment type="similarity">
    <text evidence="8">Belongs to the eukaryotic-type primase large subunit family.</text>
</comment>
<keyword evidence="7" id="KW-0411">Iron-sulfur</keyword>
<keyword evidence="2" id="KW-0004">4Fe-4S</keyword>
<keyword evidence="6" id="KW-0408">Iron</keyword>
<dbReference type="Pfam" id="PF04104">
    <property type="entry name" value="DNA_primase_lrg"/>
    <property type="match status" value="1"/>
</dbReference>
<dbReference type="InterPro" id="IPR023642">
    <property type="entry name" value="DNA_primase_lsu_PriL"/>
</dbReference>
<feature type="domain" description="DNA primase large subunit C-terminal" evidence="10">
    <location>
        <begin position="248"/>
        <end position="364"/>
    </location>
</feature>
<dbReference type="GO" id="GO:0046872">
    <property type="term" value="F:metal ion binding"/>
    <property type="evidence" value="ECO:0007669"/>
    <property type="project" value="UniProtKB-KW"/>
</dbReference>
<dbReference type="HAMAP" id="MF_00701">
    <property type="entry name" value="DNA_primase_lrg_arc"/>
    <property type="match status" value="1"/>
</dbReference>
<evidence type="ECO:0000256" key="8">
    <source>
        <dbReference type="HAMAP-Rule" id="MF_00701"/>
    </source>
</evidence>
<name>A0A8J8PA69_9EURY</name>
<dbReference type="EMBL" id="RKLU01000001">
    <property type="protein sequence ID" value="TQQ83878.1"/>
    <property type="molecule type" value="Genomic_DNA"/>
</dbReference>
<comment type="cofactor">
    <cofactor evidence="1">
        <name>[4Fe-4S] cluster</name>
        <dbReference type="ChEBI" id="CHEBI:49883"/>
    </cofactor>
</comment>
<dbReference type="CDD" id="cd06560">
    <property type="entry name" value="PriL"/>
    <property type="match status" value="1"/>
</dbReference>
<comment type="subunit">
    <text evidence="8">Heterodimer of a small subunit (PriS) and a large subunit (PriL).</text>
</comment>
<evidence type="ECO:0000259" key="10">
    <source>
        <dbReference type="Pfam" id="PF04104"/>
    </source>
</evidence>
<protein>
    <recommendedName>
        <fullName evidence="8">DNA primase large subunit PriL</fullName>
    </recommendedName>
</protein>
<keyword evidence="3 8" id="KW-0639">Primosome</keyword>
<proteinExistence type="inferred from homology"/>
<sequence length="372" mass="41142">MTPRDARYPFLAAARAAVTEAGVDLAELVATDEPAVDRGRERVERALLAGRVDSETPDQWRVEDELLSYPIARILVSLLDSPAAVEKYAAAEAKTAIERLQDDLENAGDELRSTPSAGIDRETLITELGLEGSIRPEREGATTTGDATAGDEPAWFHVGVGTYLELASGARGDGWRLVNRELSDGAVRVEREELFRLLRTAIRRRVAEGLPFDGLNEDEGIAAELEAELTDLRRLLSERTRVGEIDFVARELFPPCIENLLQKAEDGIELEGFEQFTLMAFLTGIGMDADEIVAFCAASSLEPEGIRYQTEYLKADRGTQYPPPSCETLSAYGICHNEDDHWKVAGHPLEYYQQQLETADDVVDWREQAADD</sequence>
<evidence type="ECO:0000256" key="4">
    <source>
        <dbReference type="ARBA" id="ARBA00022705"/>
    </source>
</evidence>
<dbReference type="OrthoDB" id="46081at2157"/>
<dbReference type="Proteomes" id="UP000705823">
    <property type="component" value="Unassembled WGS sequence"/>
</dbReference>
<evidence type="ECO:0000256" key="7">
    <source>
        <dbReference type="ARBA" id="ARBA00023014"/>
    </source>
</evidence>
<keyword evidence="5" id="KW-0479">Metal-binding</keyword>
<dbReference type="AlphaFoldDB" id="A0A8J8PA69"/>
<evidence type="ECO:0000256" key="6">
    <source>
        <dbReference type="ARBA" id="ARBA00023004"/>
    </source>
</evidence>
<evidence type="ECO:0000313" key="12">
    <source>
        <dbReference type="Proteomes" id="UP000705823"/>
    </source>
</evidence>
<evidence type="ECO:0000256" key="9">
    <source>
        <dbReference type="SAM" id="Coils"/>
    </source>
</evidence>
<evidence type="ECO:0000256" key="1">
    <source>
        <dbReference type="ARBA" id="ARBA00001966"/>
    </source>
</evidence>
<reference evidence="11" key="1">
    <citation type="submission" date="2019-02" db="EMBL/GenBank/DDBJ databases">
        <title>Halonotius sp. a new haloarchaeum isolated from saline soil.</title>
        <authorList>
            <person name="Duran-Viseras A."/>
            <person name="Sanchez-Porro C."/>
            <person name="Ventosa A."/>
        </authorList>
    </citation>
    <scope>NUCLEOTIDE SEQUENCE</scope>
    <source>
        <strain evidence="11">F15B</strain>
    </source>
</reference>